<feature type="transmembrane region" description="Helical" evidence="1">
    <location>
        <begin position="169"/>
        <end position="188"/>
    </location>
</feature>
<sequence length="203" mass="20920">MSSEKLLRLAGLAAIAAGILSIIGDVLSLGVDLEAADAAGDVSQRIVFGFYLLGTVLLLLGLTGLYASQSRAAGILGFAGFLLAFAGTALTVGAIWFEFFVVPDLAAQAPDVATGELGFTGFALSFLIAAVGWVLFAIATLRAGVYPRLAAGLLLAGALVSFVPLFAQVPATGLLLSVAIVVLGFFLWRRHGAPARIGQRRTK</sequence>
<evidence type="ECO:0008006" key="4">
    <source>
        <dbReference type="Google" id="ProtNLM"/>
    </source>
</evidence>
<evidence type="ECO:0000313" key="2">
    <source>
        <dbReference type="EMBL" id="MDR7356336.1"/>
    </source>
</evidence>
<feature type="transmembrane region" description="Helical" evidence="1">
    <location>
        <begin position="75"/>
        <end position="97"/>
    </location>
</feature>
<evidence type="ECO:0000313" key="3">
    <source>
        <dbReference type="Proteomes" id="UP001183817"/>
    </source>
</evidence>
<protein>
    <recommendedName>
        <fullName evidence="4">DUF4386 family protein</fullName>
    </recommendedName>
</protein>
<accession>A0ABU2BDJ5</accession>
<feature type="transmembrane region" description="Helical" evidence="1">
    <location>
        <begin position="117"/>
        <end position="138"/>
    </location>
</feature>
<evidence type="ECO:0000256" key="1">
    <source>
        <dbReference type="SAM" id="Phobius"/>
    </source>
</evidence>
<reference evidence="2 3" key="1">
    <citation type="submission" date="2023-07" db="EMBL/GenBank/DDBJ databases">
        <title>Sequencing the genomes of 1000 actinobacteria strains.</title>
        <authorList>
            <person name="Klenk H.-P."/>
        </authorList>
    </citation>
    <scope>NUCLEOTIDE SEQUENCE [LARGE SCALE GENOMIC DNA]</scope>
    <source>
        <strain evidence="2 3">DSM 20167</strain>
    </source>
</reference>
<organism evidence="2 3">
    <name type="scientific">Paeniglutamicibacter sulfureus</name>
    <dbReference type="NCBI Taxonomy" id="43666"/>
    <lineage>
        <taxon>Bacteria</taxon>
        <taxon>Bacillati</taxon>
        <taxon>Actinomycetota</taxon>
        <taxon>Actinomycetes</taxon>
        <taxon>Micrococcales</taxon>
        <taxon>Micrococcaceae</taxon>
        <taxon>Paeniglutamicibacter</taxon>
    </lineage>
</organism>
<keyword evidence="1" id="KW-0472">Membrane</keyword>
<feature type="transmembrane region" description="Helical" evidence="1">
    <location>
        <begin position="48"/>
        <end position="68"/>
    </location>
</feature>
<gene>
    <name evidence="2" type="ORF">J2S64_000027</name>
</gene>
<dbReference type="Proteomes" id="UP001183817">
    <property type="component" value="Unassembled WGS sequence"/>
</dbReference>
<keyword evidence="3" id="KW-1185">Reference proteome</keyword>
<dbReference type="EMBL" id="JAVDYI010000001">
    <property type="protein sequence ID" value="MDR7356336.1"/>
    <property type="molecule type" value="Genomic_DNA"/>
</dbReference>
<name>A0ABU2BDJ5_9MICC</name>
<keyword evidence="1" id="KW-1133">Transmembrane helix</keyword>
<feature type="transmembrane region" description="Helical" evidence="1">
    <location>
        <begin position="145"/>
        <end position="163"/>
    </location>
</feature>
<comment type="caution">
    <text evidence="2">The sequence shown here is derived from an EMBL/GenBank/DDBJ whole genome shotgun (WGS) entry which is preliminary data.</text>
</comment>
<keyword evidence="1" id="KW-0812">Transmembrane</keyword>
<dbReference type="RefSeq" id="WP_310287040.1">
    <property type="nucleotide sequence ID" value="NZ_BAAAWO010000001.1"/>
</dbReference>
<proteinExistence type="predicted"/>